<accession>A0A4Y2X1E6</accession>
<name>A0A4Y2X1E6_ARAVE</name>
<evidence type="ECO:0000313" key="2">
    <source>
        <dbReference type="Proteomes" id="UP000499080"/>
    </source>
</evidence>
<sequence>MLNIIKLVKVFEGHDSFSEAPCQTTQYQPMCEARQWRLFSDSTSPRILLELRETCCCVNFCRATHILELATKEESPSWMRLSSMQSVSHRHKTYKAK</sequence>
<gene>
    <name evidence="1" type="ORF">AVEN_124414_1</name>
</gene>
<reference evidence="1 2" key="1">
    <citation type="journal article" date="2019" name="Sci. Rep.">
        <title>Orb-weaving spider Araneus ventricosus genome elucidates the spidroin gene catalogue.</title>
        <authorList>
            <person name="Kono N."/>
            <person name="Nakamura H."/>
            <person name="Ohtoshi R."/>
            <person name="Moran D.A.P."/>
            <person name="Shinohara A."/>
            <person name="Yoshida Y."/>
            <person name="Fujiwara M."/>
            <person name="Mori M."/>
            <person name="Tomita M."/>
            <person name="Arakawa K."/>
        </authorList>
    </citation>
    <scope>NUCLEOTIDE SEQUENCE [LARGE SCALE GENOMIC DNA]</scope>
</reference>
<comment type="caution">
    <text evidence="1">The sequence shown here is derived from an EMBL/GenBank/DDBJ whole genome shotgun (WGS) entry which is preliminary data.</text>
</comment>
<organism evidence="1 2">
    <name type="scientific">Araneus ventricosus</name>
    <name type="common">Orbweaver spider</name>
    <name type="synonym">Epeira ventricosa</name>
    <dbReference type="NCBI Taxonomy" id="182803"/>
    <lineage>
        <taxon>Eukaryota</taxon>
        <taxon>Metazoa</taxon>
        <taxon>Ecdysozoa</taxon>
        <taxon>Arthropoda</taxon>
        <taxon>Chelicerata</taxon>
        <taxon>Arachnida</taxon>
        <taxon>Araneae</taxon>
        <taxon>Araneomorphae</taxon>
        <taxon>Entelegynae</taxon>
        <taxon>Araneoidea</taxon>
        <taxon>Araneidae</taxon>
        <taxon>Araneus</taxon>
    </lineage>
</organism>
<dbReference type="EMBL" id="BGPR01069922">
    <property type="protein sequence ID" value="GBO43485.1"/>
    <property type="molecule type" value="Genomic_DNA"/>
</dbReference>
<evidence type="ECO:0000313" key="1">
    <source>
        <dbReference type="EMBL" id="GBO43485.1"/>
    </source>
</evidence>
<keyword evidence="2" id="KW-1185">Reference proteome</keyword>
<dbReference type="Proteomes" id="UP000499080">
    <property type="component" value="Unassembled WGS sequence"/>
</dbReference>
<protein>
    <submittedName>
        <fullName evidence="1">Uncharacterized protein</fullName>
    </submittedName>
</protein>
<dbReference type="AlphaFoldDB" id="A0A4Y2X1E6"/>
<proteinExistence type="predicted"/>